<dbReference type="SUPFAM" id="SSF100950">
    <property type="entry name" value="NagB/RpiA/CoA transferase-like"/>
    <property type="match status" value="1"/>
</dbReference>
<comment type="pathway">
    <text evidence="3 7">Carbohydrate degradation; pentose phosphate pathway; D-ribulose 5-phosphate from D-glucose 6-phosphate (oxidative stage): step 2/3.</text>
</comment>
<feature type="domain" description="Glucosamine/galactosamine-6-phosphate isomerase" evidence="8">
    <location>
        <begin position="17"/>
        <end position="207"/>
    </location>
</feature>
<evidence type="ECO:0000259" key="8">
    <source>
        <dbReference type="Pfam" id="PF01182"/>
    </source>
</evidence>
<dbReference type="Gene3D" id="3.40.50.1360">
    <property type="match status" value="1"/>
</dbReference>
<dbReference type="InterPro" id="IPR039104">
    <property type="entry name" value="6PGL"/>
</dbReference>
<name>R9A7I3_9LEPT</name>
<dbReference type="GO" id="GO:0006098">
    <property type="term" value="P:pentose-phosphate shunt"/>
    <property type="evidence" value="ECO:0007669"/>
    <property type="project" value="UniProtKB-UniPathway"/>
</dbReference>
<dbReference type="UniPathway" id="UPA00115">
    <property type="reaction ID" value="UER00409"/>
</dbReference>
<comment type="similarity">
    <text evidence="4 7">Belongs to the glucosamine/galactosamine-6-phosphate isomerase family. 6-phosphogluconolactonase subfamily.</text>
</comment>
<dbReference type="NCBIfam" id="TIGR01198">
    <property type="entry name" value="pgl"/>
    <property type="match status" value="1"/>
</dbReference>
<dbReference type="PANTHER" id="PTHR11054">
    <property type="entry name" value="6-PHOSPHOGLUCONOLACTONASE"/>
    <property type="match status" value="1"/>
</dbReference>
<dbReference type="Proteomes" id="UP000013984">
    <property type="component" value="Unassembled WGS sequence"/>
</dbReference>
<dbReference type="STRING" id="1218599.LEP1GSC195_1084"/>
<dbReference type="CDD" id="cd01400">
    <property type="entry name" value="6PGL"/>
    <property type="match status" value="1"/>
</dbReference>
<keyword evidence="7 9" id="KW-0378">Hydrolase</keyword>
<dbReference type="EC" id="3.1.1.31" evidence="5 7"/>
<comment type="caution">
    <text evidence="9">The sequence shown here is derived from an EMBL/GenBank/DDBJ whole genome shotgun (WGS) entry which is preliminary data.</text>
</comment>
<evidence type="ECO:0000256" key="7">
    <source>
        <dbReference type="RuleBase" id="RU365095"/>
    </source>
</evidence>
<organism evidence="9 10">
    <name type="scientific">Leptospira wolbachii serovar Codice str. CDC</name>
    <dbReference type="NCBI Taxonomy" id="1218599"/>
    <lineage>
        <taxon>Bacteria</taxon>
        <taxon>Pseudomonadati</taxon>
        <taxon>Spirochaetota</taxon>
        <taxon>Spirochaetia</taxon>
        <taxon>Leptospirales</taxon>
        <taxon>Leptospiraceae</taxon>
        <taxon>Leptospira</taxon>
    </lineage>
</organism>
<comment type="function">
    <text evidence="2 7">Hydrolysis of 6-phosphogluconolactone to 6-phosphogluconate.</text>
</comment>
<dbReference type="AlphaFoldDB" id="R9A7I3"/>
<dbReference type="Pfam" id="PF01182">
    <property type="entry name" value="Glucosamine_iso"/>
    <property type="match status" value="1"/>
</dbReference>
<reference evidence="9" key="1">
    <citation type="submission" date="2013-04" db="EMBL/GenBank/DDBJ databases">
        <authorList>
            <person name="Harkins D.M."/>
            <person name="Durkin A.S."/>
            <person name="Brinkac L.M."/>
            <person name="Haft D.H."/>
            <person name="Selengut J.D."/>
            <person name="Sanka R."/>
            <person name="DePew J."/>
            <person name="Purushe J."/>
            <person name="Galloway R.L."/>
            <person name="Vinetz J.M."/>
            <person name="Sutton G.G."/>
            <person name="Nierman W.C."/>
            <person name="Fouts D.E."/>
        </authorList>
    </citation>
    <scope>NUCLEOTIDE SEQUENCE [LARGE SCALE GENOMIC DNA]</scope>
    <source>
        <strain evidence="9">CDC</strain>
    </source>
</reference>
<proteinExistence type="inferred from homology"/>
<protein>
    <recommendedName>
        <fullName evidence="6 7">6-phosphogluconolactonase</fullName>
        <shortName evidence="7">6PGL</shortName>
        <ecNumber evidence="5 7">3.1.1.31</ecNumber>
    </recommendedName>
</protein>
<dbReference type="EMBL" id="AOGZ02000008">
    <property type="protein sequence ID" value="EOQ98072.1"/>
    <property type="molecule type" value="Genomic_DNA"/>
</dbReference>
<dbReference type="InterPro" id="IPR005900">
    <property type="entry name" value="6-phosphogluconolactonase_DevB"/>
</dbReference>
<accession>R9A7I3</accession>
<sequence>MPVGNPTLFKFSVKSILEKIESYLIQYDKEEKIHILLSGGNTPLPIYRKFADLNVPWTKVNFWLADERSYPKGHSDRNETMVKEALGSSILKLSKFHSFSSDNPEEMFKEYETHLMDVSMFHLAILGIGEDGHTASLFPGNDLGESESAPNAIPVFNSPKPPSSRVSLSIKRINQSDHILFLVSGDTKQRIVDRVLKGDDLPATKVKGLKTTELFYLTENQ</sequence>
<evidence type="ECO:0000256" key="4">
    <source>
        <dbReference type="ARBA" id="ARBA00010662"/>
    </source>
</evidence>
<dbReference type="InterPro" id="IPR006148">
    <property type="entry name" value="Glc/Gal-6P_isomerase"/>
</dbReference>
<evidence type="ECO:0000256" key="3">
    <source>
        <dbReference type="ARBA" id="ARBA00004961"/>
    </source>
</evidence>
<evidence type="ECO:0000313" key="10">
    <source>
        <dbReference type="Proteomes" id="UP000013984"/>
    </source>
</evidence>
<gene>
    <name evidence="7 9" type="primary">pgl</name>
    <name evidence="9" type="ORF">LEP1GSC195_1084</name>
</gene>
<keyword evidence="10" id="KW-1185">Reference proteome</keyword>
<evidence type="ECO:0000256" key="1">
    <source>
        <dbReference type="ARBA" id="ARBA00000832"/>
    </source>
</evidence>
<evidence type="ECO:0000256" key="6">
    <source>
        <dbReference type="ARBA" id="ARBA00020337"/>
    </source>
</evidence>
<comment type="catalytic activity">
    <reaction evidence="1 7">
        <text>6-phospho-D-glucono-1,5-lactone + H2O = 6-phospho-D-gluconate + H(+)</text>
        <dbReference type="Rhea" id="RHEA:12556"/>
        <dbReference type="ChEBI" id="CHEBI:15377"/>
        <dbReference type="ChEBI" id="CHEBI:15378"/>
        <dbReference type="ChEBI" id="CHEBI:57955"/>
        <dbReference type="ChEBI" id="CHEBI:58759"/>
        <dbReference type="EC" id="3.1.1.31"/>
    </reaction>
</comment>
<dbReference type="GO" id="GO:0005975">
    <property type="term" value="P:carbohydrate metabolic process"/>
    <property type="evidence" value="ECO:0007669"/>
    <property type="project" value="UniProtKB-UniRule"/>
</dbReference>
<evidence type="ECO:0000256" key="5">
    <source>
        <dbReference type="ARBA" id="ARBA00013198"/>
    </source>
</evidence>
<evidence type="ECO:0000256" key="2">
    <source>
        <dbReference type="ARBA" id="ARBA00002681"/>
    </source>
</evidence>
<dbReference type="GO" id="GO:0017057">
    <property type="term" value="F:6-phosphogluconolactonase activity"/>
    <property type="evidence" value="ECO:0007669"/>
    <property type="project" value="UniProtKB-UniRule"/>
</dbReference>
<evidence type="ECO:0000313" key="9">
    <source>
        <dbReference type="EMBL" id="EOQ98072.1"/>
    </source>
</evidence>
<dbReference type="InterPro" id="IPR037171">
    <property type="entry name" value="NagB/RpiA_transferase-like"/>
</dbReference>
<dbReference type="PANTHER" id="PTHR11054:SF0">
    <property type="entry name" value="6-PHOSPHOGLUCONOLACTONASE"/>
    <property type="match status" value="1"/>
</dbReference>